<dbReference type="STRING" id="399739.Pmen_3989"/>
<reference evidence="2" key="1">
    <citation type="submission" date="2007-04" db="EMBL/GenBank/DDBJ databases">
        <title>Complete sequence of Pseudomonas mendocina ymp.</title>
        <authorList>
            <consortium name="US DOE Joint Genome Institute"/>
            <person name="Copeland A."/>
            <person name="Lucas S."/>
            <person name="Lapidus A."/>
            <person name="Barry K."/>
            <person name="Glavina del Rio T."/>
            <person name="Dalin E."/>
            <person name="Tice H."/>
            <person name="Pitluck S."/>
            <person name="Kiss H."/>
            <person name="Brettin T."/>
            <person name="Detter J.C."/>
            <person name="Bruce D."/>
            <person name="Han C."/>
            <person name="Schmutz J."/>
            <person name="Larimer F."/>
            <person name="Land M."/>
            <person name="Hauser L."/>
            <person name="Kyrpides N."/>
            <person name="Mikhailova N."/>
            <person name="Hersman L."/>
            <person name="Dubois J."/>
            <person name="Maurice P."/>
            <person name="Richardson P."/>
        </authorList>
    </citation>
    <scope>NUCLEOTIDE SEQUENCE [LARGE SCALE GENOMIC DNA]</scope>
    <source>
        <strain evidence="2">Ymp</strain>
    </source>
</reference>
<accession>A4XZH0</accession>
<evidence type="ECO:0000313" key="2">
    <source>
        <dbReference type="EMBL" id="ABP86736.1"/>
    </source>
</evidence>
<feature type="domain" description="PH" evidence="1">
    <location>
        <begin position="1"/>
        <end position="65"/>
    </location>
</feature>
<dbReference type="InterPro" id="IPR001849">
    <property type="entry name" value="PH_domain"/>
</dbReference>
<dbReference type="PROSITE" id="PS50003">
    <property type="entry name" value="PH_DOMAIN"/>
    <property type="match status" value="1"/>
</dbReference>
<name>A4XZH0_ECTM1</name>
<protein>
    <recommendedName>
        <fullName evidence="1">PH domain-containing protein</fullName>
    </recommendedName>
</protein>
<dbReference type="HOGENOM" id="CLU_2480945_0_0_6"/>
<proteinExistence type="predicted"/>
<dbReference type="AlphaFoldDB" id="A4XZH0"/>
<dbReference type="EMBL" id="CP000680">
    <property type="protein sequence ID" value="ABP86736.1"/>
    <property type="molecule type" value="Genomic_DNA"/>
</dbReference>
<dbReference type="OrthoDB" id="9021539at2"/>
<dbReference type="KEGG" id="pmy:Pmen_3989"/>
<sequence length="87" mass="9904">MTPAEREHDAQLAEAYWATRERKTFAVDMAAGDGRKTTYHRTIYVRASTAQEATDWAREHRSMFNTPKQVGFRARLAGPMELGCTAR</sequence>
<evidence type="ECO:0000259" key="1">
    <source>
        <dbReference type="PROSITE" id="PS50003"/>
    </source>
</evidence>
<gene>
    <name evidence="2" type="ordered locus">Pmen_3989</name>
</gene>
<organism evidence="2">
    <name type="scientific">Ectopseudomonas mendocina (strain ymp)</name>
    <name type="common">Pseudomonas mendocina</name>
    <dbReference type="NCBI Taxonomy" id="399739"/>
    <lineage>
        <taxon>Bacteria</taxon>
        <taxon>Pseudomonadati</taxon>
        <taxon>Pseudomonadota</taxon>
        <taxon>Gammaproteobacteria</taxon>
        <taxon>Pseudomonadales</taxon>
        <taxon>Pseudomonadaceae</taxon>
        <taxon>Ectopseudomonas</taxon>
    </lineage>
</organism>